<feature type="transmembrane region" description="Helical" evidence="11">
    <location>
        <begin position="1178"/>
        <end position="1196"/>
    </location>
</feature>
<feature type="transmembrane region" description="Helical" evidence="11">
    <location>
        <begin position="439"/>
        <end position="462"/>
    </location>
</feature>
<dbReference type="InterPro" id="IPR017871">
    <property type="entry name" value="ABC_transporter-like_CS"/>
</dbReference>
<evidence type="ECO:0000256" key="3">
    <source>
        <dbReference type="ARBA" id="ARBA00010213"/>
    </source>
</evidence>
<dbReference type="InterPro" id="IPR003593">
    <property type="entry name" value="AAA+_ATPase"/>
</dbReference>
<dbReference type="Pfam" id="PF01061">
    <property type="entry name" value="ABC2_membrane"/>
    <property type="match status" value="1"/>
</dbReference>
<comment type="similarity">
    <text evidence="3">Belongs to the pectinacetylesterase family. Notum subfamily.</text>
</comment>
<keyword evidence="12" id="KW-0732">Signal</keyword>
<evidence type="ECO:0000256" key="12">
    <source>
        <dbReference type="SAM" id="SignalP"/>
    </source>
</evidence>
<dbReference type="SMART" id="SM00382">
    <property type="entry name" value="AAA"/>
    <property type="match status" value="1"/>
</dbReference>
<evidence type="ECO:0000256" key="5">
    <source>
        <dbReference type="ARBA" id="ARBA00022692"/>
    </source>
</evidence>
<feature type="region of interest" description="Disordered" evidence="10">
    <location>
        <begin position="514"/>
        <end position="570"/>
    </location>
</feature>
<sequence>MPFENIRWFHVFFVVFLASNVDTVTAARELLRNNISEPQAICNDNSRATFYIGAKTSKKWIVFFESGGFCSSFADCNRRYLSKDSTILMTSNKLPDRITGRDLLSASGSENPAFFRYNHVLVPYCSSDLWLGLKTNPNKPFRFVNDSSVDNFSFRGQTIFRSVFMDLLQLHNLTDAEEIILAGSSAGGIGILNHADWVLKYVVETHRLNASLLSLIDSAWFIDFQGSLQGRMNPKFTSFANISSPACLDYSRGHTCCPSAPCMIARGYYPARVPLLLISSMYDIYMFGEVVKTLEAEGKTANEHSADFISAINMYGGAMNESLSSSEEQSLNVSFFTPACFQHIYFATSSLWDENGIFSPSMEVAVGNAKFRNKVRRKTWETTKISKTSMKDFVSTWVRSRDASIKLIDSCIGAQCNPTCPQQLFFIDPAVNWVEVVKIVIIILSLFITVTCFGLKAVFMLYQYHLSKKQRQYLTDTESKEAQKELPPAQPSEIISIACLALSYSVDVNKKKTKNGRDKLAPETKVVQTDQPEGTSPLMMRNDLDNVFEEEESTSLSSESNGEIDSFPSDNLGFESLMSLTPERTDFTKMKLHSTQNGHSHSQDNPRVKVKEAKTRNGQNQKPILKNVSVYFNPGELVAILGPSGSGKTTLLDLLTGRRETGNSQGAVFINGVPRSLGNVHKWFARKIGYVLQLAVPYYEELTVRQNLFFAAHMRLPKSMSNAQKFERVEQILVEIGLTSLADTVVGGSVGQGLSGGQKRRLCVALQMINLPSVLFLDEPTSGLDASSSLELLNLLNVVAETGRLVILTIHQPRVEIFHLFHKIILMYDGQVAYYGEPTSAPTLFLKAYLQSTTEEFRLSEEAPKIDAKNPADTIMDIMNCSEARRAILDYYQRSGEPEAVQEAIKKAQEDARNIFTMQNMNSDKEEINDAGTFNRIFVLEGRTSLSQTLAQICYFPLIFFLFGLVVGTIYFRAQDKDGILLMSAFCVYCCCSPLFLSSVLMAHLNKALNIYHLERADGCGRSYENVIQTYVRIAALCVIPILVRSAMSYLLVMTSYDLKTFFLLIIISLVLNQTWIAVYMMVICAHPGFASRICPMVSAIGGFAGGFLVPRPQMPAGYNLLFYINPQFYGYSAISKALLQNLRLKCVYESKLNCISTEGNAVLAGFGFDTVNIYENLAIMLGMTVISLIFSWLFLEVKNMKMKFSKTSSKISRSQVDKILEESIELLNEAGHTANPTRRRSTLGIVTHDDGLHTVKLPDSPISREYQPDPDVVSLMPQASPVMSRESRWAIVRRRMAERRLSTHLEMQNVQRIVRHSTFIQSKQVQSQMARTRKKTIPLPPRSRHNSDPGANGQKPEPKTKRHQSYHETNDHNPMNLELKMTTWQPTPRPKSVCFPVVEEGDQEMTSRSSSLKSIREHDDAFGSVEEEEDTANIVVDTKF</sequence>
<dbReference type="GO" id="GO:0016020">
    <property type="term" value="C:membrane"/>
    <property type="evidence" value="ECO:0007669"/>
    <property type="project" value="UniProtKB-SubCell"/>
</dbReference>
<feature type="transmembrane region" description="Helical" evidence="11">
    <location>
        <begin position="1031"/>
        <end position="1053"/>
    </location>
</feature>
<evidence type="ECO:0000256" key="11">
    <source>
        <dbReference type="SAM" id="Phobius"/>
    </source>
</evidence>
<feature type="region of interest" description="Disordered" evidence="10">
    <location>
        <begin position="1402"/>
        <end position="1431"/>
    </location>
</feature>
<evidence type="ECO:0000256" key="6">
    <source>
        <dbReference type="ARBA" id="ARBA00022741"/>
    </source>
</evidence>
<accession>A0A3M6TS93</accession>
<evidence type="ECO:0000259" key="13">
    <source>
        <dbReference type="PROSITE" id="PS50893"/>
    </source>
</evidence>
<proteinExistence type="inferred from homology"/>
<dbReference type="InterPro" id="IPR050352">
    <property type="entry name" value="ABCG_transporters"/>
</dbReference>
<feature type="compositionally biased region" description="Polar residues" evidence="10">
    <location>
        <begin position="1405"/>
        <end position="1414"/>
    </location>
</feature>
<evidence type="ECO:0000256" key="1">
    <source>
        <dbReference type="ARBA" id="ARBA00004141"/>
    </source>
</evidence>
<name>A0A3M6TS93_POCDA</name>
<dbReference type="PANTHER" id="PTHR48041">
    <property type="entry name" value="ABC TRANSPORTER G FAMILY MEMBER 28"/>
    <property type="match status" value="1"/>
</dbReference>
<evidence type="ECO:0000256" key="9">
    <source>
        <dbReference type="ARBA" id="ARBA00023136"/>
    </source>
</evidence>
<feature type="transmembrane region" description="Helical" evidence="11">
    <location>
        <begin position="1090"/>
        <end position="1110"/>
    </location>
</feature>
<keyword evidence="4" id="KW-0813">Transport</keyword>
<keyword evidence="5 11" id="KW-0812">Transmembrane</keyword>
<comment type="caution">
    <text evidence="14">The sequence shown here is derived from an EMBL/GenBank/DDBJ whole genome shotgun (WGS) entry which is preliminary data.</text>
</comment>
<feature type="chain" id="PRO_5018171620" description="ABC transporter domain-containing protein" evidence="12">
    <location>
        <begin position="27"/>
        <end position="1441"/>
    </location>
</feature>
<dbReference type="PROSITE" id="PS00211">
    <property type="entry name" value="ABC_TRANSPORTER_1"/>
    <property type="match status" value="1"/>
</dbReference>
<dbReference type="EMBL" id="RCHS01003045">
    <property type="protein sequence ID" value="RMX44211.1"/>
    <property type="molecule type" value="Genomic_DNA"/>
</dbReference>
<dbReference type="SUPFAM" id="SSF52540">
    <property type="entry name" value="P-loop containing nucleoside triphosphate hydrolases"/>
    <property type="match status" value="1"/>
</dbReference>
<evidence type="ECO:0000313" key="15">
    <source>
        <dbReference type="Proteomes" id="UP000275408"/>
    </source>
</evidence>
<feature type="transmembrane region" description="Helical" evidence="11">
    <location>
        <begin position="953"/>
        <end position="974"/>
    </location>
</feature>
<dbReference type="Pfam" id="PF03283">
    <property type="entry name" value="PAE"/>
    <property type="match status" value="1"/>
</dbReference>
<feature type="transmembrane region" description="Helical" evidence="11">
    <location>
        <begin position="1059"/>
        <end position="1083"/>
    </location>
</feature>
<dbReference type="Proteomes" id="UP000275408">
    <property type="component" value="Unassembled WGS sequence"/>
</dbReference>
<dbReference type="GO" id="GO:0016887">
    <property type="term" value="F:ATP hydrolysis activity"/>
    <property type="evidence" value="ECO:0007669"/>
    <property type="project" value="InterPro"/>
</dbReference>
<evidence type="ECO:0000256" key="8">
    <source>
        <dbReference type="ARBA" id="ARBA00022989"/>
    </source>
</evidence>
<keyword evidence="9 11" id="KW-0472">Membrane</keyword>
<comment type="subcellular location">
    <subcellularLocation>
        <location evidence="1">Membrane</location>
        <topology evidence="1">Multi-pass membrane protein</topology>
    </subcellularLocation>
</comment>
<feature type="signal peptide" evidence="12">
    <location>
        <begin position="1"/>
        <end position="26"/>
    </location>
</feature>
<feature type="transmembrane region" description="Helical" evidence="11">
    <location>
        <begin position="980"/>
        <end position="1003"/>
    </location>
</feature>
<dbReference type="InterPro" id="IPR027417">
    <property type="entry name" value="P-loop_NTPase"/>
</dbReference>
<evidence type="ECO:0000256" key="2">
    <source>
        <dbReference type="ARBA" id="ARBA00005814"/>
    </source>
</evidence>
<keyword evidence="6" id="KW-0547">Nucleotide-binding</keyword>
<feature type="region of interest" description="Disordered" evidence="10">
    <location>
        <begin position="1322"/>
        <end position="1376"/>
    </location>
</feature>
<dbReference type="InterPro" id="IPR003439">
    <property type="entry name" value="ABC_transporter-like_ATP-bd"/>
</dbReference>
<dbReference type="PROSITE" id="PS50893">
    <property type="entry name" value="ABC_TRANSPORTER_2"/>
    <property type="match status" value="1"/>
</dbReference>
<evidence type="ECO:0000256" key="4">
    <source>
        <dbReference type="ARBA" id="ARBA00022448"/>
    </source>
</evidence>
<keyword evidence="15" id="KW-1185">Reference proteome</keyword>
<gene>
    <name evidence="14" type="ORF">pdam_00005304</name>
</gene>
<dbReference type="GO" id="GO:0140359">
    <property type="term" value="F:ABC-type transporter activity"/>
    <property type="evidence" value="ECO:0007669"/>
    <property type="project" value="InterPro"/>
</dbReference>
<evidence type="ECO:0000256" key="7">
    <source>
        <dbReference type="ARBA" id="ARBA00022840"/>
    </source>
</evidence>
<dbReference type="OrthoDB" id="5968338at2759"/>
<reference evidence="14 15" key="1">
    <citation type="journal article" date="2018" name="Sci. Rep.">
        <title>Comparative analysis of the Pocillopora damicornis genome highlights role of immune system in coral evolution.</title>
        <authorList>
            <person name="Cunning R."/>
            <person name="Bay R.A."/>
            <person name="Gillette P."/>
            <person name="Baker A.C."/>
            <person name="Traylor-Knowles N."/>
        </authorList>
    </citation>
    <scope>NUCLEOTIDE SEQUENCE [LARGE SCALE GENOMIC DNA]</scope>
    <source>
        <strain evidence="14">RSMAS</strain>
        <tissue evidence="14">Whole animal</tissue>
    </source>
</reference>
<keyword evidence="8 11" id="KW-1133">Transmembrane helix</keyword>
<organism evidence="14 15">
    <name type="scientific">Pocillopora damicornis</name>
    <name type="common">Cauliflower coral</name>
    <name type="synonym">Millepora damicornis</name>
    <dbReference type="NCBI Taxonomy" id="46731"/>
    <lineage>
        <taxon>Eukaryota</taxon>
        <taxon>Metazoa</taxon>
        <taxon>Cnidaria</taxon>
        <taxon>Anthozoa</taxon>
        <taxon>Hexacorallia</taxon>
        <taxon>Scleractinia</taxon>
        <taxon>Astrocoeniina</taxon>
        <taxon>Pocilloporidae</taxon>
        <taxon>Pocillopora</taxon>
    </lineage>
</organism>
<comment type="similarity">
    <text evidence="2">Belongs to the ABC transporter superfamily. ABCG family. Eye pigment precursor importer (TC 3.A.1.204) subfamily.</text>
</comment>
<evidence type="ECO:0000313" key="14">
    <source>
        <dbReference type="EMBL" id="RMX44211.1"/>
    </source>
</evidence>
<evidence type="ECO:0000256" key="10">
    <source>
        <dbReference type="SAM" id="MobiDB-lite"/>
    </source>
</evidence>
<dbReference type="GO" id="GO:0005524">
    <property type="term" value="F:ATP binding"/>
    <property type="evidence" value="ECO:0007669"/>
    <property type="project" value="UniProtKB-KW"/>
</dbReference>
<dbReference type="PANTHER" id="PTHR48041:SF139">
    <property type="entry name" value="PROTEIN SCARLET"/>
    <property type="match status" value="1"/>
</dbReference>
<dbReference type="InterPro" id="IPR013525">
    <property type="entry name" value="ABC2_TM"/>
</dbReference>
<feature type="compositionally biased region" description="Polar residues" evidence="10">
    <location>
        <begin position="1322"/>
        <end position="1331"/>
    </location>
</feature>
<feature type="domain" description="ABC transporter" evidence="13">
    <location>
        <begin position="608"/>
        <end position="854"/>
    </location>
</feature>
<dbReference type="InterPro" id="IPR004963">
    <property type="entry name" value="PAE/NOTUM"/>
</dbReference>
<dbReference type="Pfam" id="PF00005">
    <property type="entry name" value="ABC_tran"/>
    <property type="match status" value="1"/>
</dbReference>
<keyword evidence="7" id="KW-0067">ATP-binding</keyword>
<protein>
    <recommendedName>
        <fullName evidence="13">ABC transporter domain-containing protein</fullName>
    </recommendedName>
</protein>
<dbReference type="Gene3D" id="3.40.50.300">
    <property type="entry name" value="P-loop containing nucleotide triphosphate hydrolases"/>
    <property type="match status" value="1"/>
</dbReference>